<evidence type="ECO:0000313" key="1">
    <source>
        <dbReference type="EMBL" id="HIS66451.1"/>
    </source>
</evidence>
<gene>
    <name evidence="1" type="ORF">IAC18_02690</name>
</gene>
<dbReference type="PANTHER" id="PTHR40697">
    <property type="entry name" value="ACETOIN CATABOLISM PROTEIN X"/>
    <property type="match status" value="1"/>
</dbReference>
<reference evidence="1" key="1">
    <citation type="submission" date="2020-10" db="EMBL/GenBank/DDBJ databases">
        <authorList>
            <person name="Gilroy R."/>
        </authorList>
    </citation>
    <scope>NUCLEOTIDE SEQUENCE</scope>
    <source>
        <strain evidence="1">ChiHjej10B9-9673</strain>
    </source>
</reference>
<dbReference type="Pfam" id="PF01513">
    <property type="entry name" value="NAD_kinase"/>
    <property type="match status" value="1"/>
</dbReference>
<dbReference type="SUPFAM" id="SSF111331">
    <property type="entry name" value="NAD kinase/diacylglycerol kinase-like"/>
    <property type="match status" value="1"/>
</dbReference>
<organism evidence="1 2">
    <name type="scientific">Candidatus Scatomorpha merdipullorum</name>
    <dbReference type="NCBI Taxonomy" id="2840927"/>
    <lineage>
        <taxon>Bacteria</taxon>
        <taxon>Bacillati</taxon>
        <taxon>Bacillota</taxon>
        <taxon>Clostridia</taxon>
        <taxon>Eubacteriales</taxon>
        <taxon>Candidatus Scatomorpha</taxon>
    </lineage>
</organism>
<dbReference type="GO" id="GO:0003951">
    <property type="term" value="F:NAD+ kinase activity"/>
    <property type="evidence" value="ECO:0007669"/>
    <property type="project" value="InterPro"/>
</dbReference>
<dbReference type="InterPro" id="IPR016064">
    <property type="entry name" value="NAD/diacylglycerol_kinase_sf"/>
</dbReference>
<dbReference type="InterPro" id="IPR039065">
    <property type="entry name" value="AcoX-like"/>
</dbReference>
<dbReference type="GO" id="GO:0005524">
    <property type="term" value="F:ATP binding"/>
    <property type="evidence" value="ECO:0007669"/>
    <property type="project" value="UniProtKB-ARBA"/>
</dbReference>
<dbReference type="AlphaFoldDB" id="A0A9D1FDR9"/>
<evidence type="ECO:0000313" key="2">
    <source>
        <dbReference type="Proteomes" id="UP000824001"/>
    </source>
</evidence>
<dbReference type="EMBL" id="DVJK01000072">
    <property type="protein sequence ID" value="HIS66451.1"/>
    <property type="molecule type" value="Genomic_DNA"/>
</dbReference>
<protein>
    <submittedName>
        <fullName evidence="1">NAD(+)/NADH kinase</fullName>
    </submittedName>
</protein>
<reference evidence="1" key="2">
    <citation type="journal article" date="2021" name="PeerJ">
        <title>Extensive microbial diversity within the chicken gut microbiome revealed by metagenomics and culture.</title>
        <authorList>
            <person name="Gilroy R."/>
            <person name="Ravi A."/>
            <person name="Getino M."/>
            <person name="Pursley I."/>
            <person name="Horton D.L."/>
            <person name="Alikhan N.F."/>
            <person name="Baker D."/>
            <person name="Gharbi K."/>
            <person name="Hall N."/>
            <person name="Watson M."/>
            <person name="Adriaenssens E.M."/>
            <person name="Foster-Nyarko E."/>
            <person name="Jarju S."/>
            <person name="Secka A."/>
            <person name="Antonio M."/>
            <person name="Oren A."/>
            <person name="Chaudhuri R.R."/>
            <person name="La Ragione R."/>
            <person name="Hildebrand F."/>
            <person name="Pallen M.J."/>
        </authorList>
    </citation>
    <scope>NUCLEOTIDE SEQUENCE</scope>
    <source>
        <strain evidence="1">ChiHjej10B9-9673</strain>
    </source>
</reference>
<dbReference type="InterPro" id="IPR011391">
    <property type="entry name" value="AcoX_kinase"/>
</dbReference>
<dbReference type="PANTHER" id="PTHR40697:SF3">
    <property type="entry name" value="ACETOIN CATABOLISM PROTEIN X"/>
    <property type="match status" value="1"/>
</dbReference>
<dbReference type="GO" id="GO:0051287">
    <property type="term" value="F:NAD binding"/>
    <property type="evidence" value="ECO:0007669"/>
    <property type="project" value="UniProtKB-ARBA"/>
</dbReference>
<dbReference type="InterPro" id="IPR017438">
    <property type="entry name" value="ATP-NAD_kinase_N"/>
</dbReference>
<keyword evidence="1" id="KW-0808">Transferase</keyword>
<dbReference type="PIRSF" id="PIRSF018567">
    <property type="entry name" value="AcoX"/>
    <property type="match status" value="1"/>
</dbReference>
<dbReference type="InterPro" id="IPR002504">
    <property type="entry name" value="NADK"/>
</dbReference>
<keyword evidence="1" id="KW-0418">Kinase</keyword>
<name>A0A9D1FDR9_9FIRM</name>
<dbReference type="Gene3D" id="3.40.50.10330">
    <property type="entry name" value="Probable inorganic polyphosphate/atp-NAD kinase, domain 1"/>
    <property type="match status" value="1"/>
</dbReference>
<comment type="caution">
    <text evidence="1">The sequence shown here is derived from an EMBL/GenBank/DDBJ whole genome shotgun (WGS) entry which is preliminary data.</text>
</comment>
<dbReference type="GO" id="GO:0006741">
    <property type="term" value="P:NADP+ biosynthetic process"/>
    <property type="evidence" value="ECO:0007669"/>
    <property type="project" value="InterPro"/>
</dbReference>
<accession>A0A9D1FDR9</accession>
<dbReference type="Proteomes" id="UP000824001">
    <property type="component" value="Unassembled WGS sequence"/>
</dbReference>
<sequence length="332" mass="35509">MTSIGIIANPASGKDIRRLVSYATTIDNNEKVNICKRIVLAAQGMGVDEVVFMPDTFMIGMAVLDSLESDGVLKIKLSLLDFEIEATMDDTVRAARMMEERGVGSLVVLGGDGTSRAAAKSITTTPLMSISTGTNNVYPAMMEGTVAGMAAAAAALMGESARDCCIRDKKISVYVNGELRDIALIDAVVSDDFYAGAKAIWDPERIRRIAVTRCHPASIGFSAVAGAYEIVRDWEDAGLAVTLGSEGRGVLAPIAAGVLTPVHIAEARKLALGEEYGFTAEERCMIALDGEREVRVQPGDTVTMVINRDGPWRIVPRDILSRAMELGMYNVT</sequence>
<proteinExistence type="predicted"/>